<protein>
    <submittedName>
        <fullName evidence="1">Uncharacterized protein</fullName>
    </submittedName>
</protein>
<dbReference type="PANTHER" id="PTHR45128">
    <property type="entry name" value="METHYLTRANSFERASE TYPE 11"/>
    <property type="match status" value="1"/>
</dbReference>
<dbReference type="PANTHER" id="PTHR45128:SF2">
    <property type="entry name" value="METHYLTRANSFERASE DOMAIN-CONTAINING PROTEIN"/>
    <property type="match status" value="1"/>
</dbReference>
<accession>A0A382K851</accession>
<dbReference type="EMBL" id="UINC01079023">
    <property type="protein sequence ID" value="SVC20640.1"/>
    <property type="molecule type" value="Genomic_DNA"/>
</dbReference>
<feature type="non-terminal residue" evidence="1">
    <location>
        <position position="1"/>
    </location>
</feature>
<organism evidence="1">
    <name type="scientific">marine metagenome</name>
    <dbReference type="NCBI Taxonomy" id="408172"/>
    <lineage>
        <taxon>unclassified sequences</taxon>
        <taxon>metagenomes</taxon>
        <taxon>ecological metagenomes</taxon>
    </lineage>
</organism>
<name>A0A382K851_9ZZZZ</name>
<proteinExistence type="predicted"/>
<dbReference type="InterPro" id="IPR053173">
    <property type="entry name" value="SAM-binding_MTase"/>
</dbReference>
<sequence length="74" mass="8091">DSLQDNLEKNPMSGAYYSFSTLVCVPTSKSQEVGLQLGSQAGESRLTEVLNEAGFSQVRRTSENASNMVLEVKY</sequence>
<gene>
    <name evidence="1" type="ORF">METZ01_LOCUS273494</name>
</gene>
<evidence type="ECO:0000313" key="1">
    <source>
        <dbReference type="EMBL" id="SVC20640.1"/>
    </source>
</evidence>
<dbReference type="AlphaFoldDB" id="A0A382K851"/>
<reference evidence="1" key="1">
    <citation type="submission" date="2018-05" db="EMBL/GenBank/DDBJ databases">
        <authorList>
            <person name="Lanie J.A."/>
            <person name="Ng W.-L."/>
            <person name="Kazmierczak K.M."/>
            <person name="Andrzejewski T.M."/>
            <person name="Davidsen T.M."/>
            <person name="Wayne K.J."/>
            <person name="Tettelin H."/>
            <person name="Glass J.I."/>
            <person name="Rusch D."/>
            <person name="Podicherti R."/>
            <person name="Tsui H.-C.T."/>
            <person name="Winkler M.E."/>
        </authorList>
    </citation>
    <scope>NUCLEOTIDE SEQUENCE</scope>
</reference>